<keyword evidence="2" id="KW-1185">Reference proteome</keyword>
<gene>
    <name evidence="1" type="ORF">B0H17DRAFT_1201789</name>
</gene>
<dbReference type="AlphaFoldDB" id="A0AAD7DF49"/>
<evidence type="ECO:0000313" key="2">
    <source>
        <dbReference type="Proteomes" id="UP001221757"/>
    </source>
</evidence>
<dbReference type="EMBL" id="JARKIE010000066">
    <property type="protein sequence ID" value="KAJ7690220.1"/>
    <property type="molecule type" value="Genomic_DNA"/>
</dbReference>
<proteinExistence type="predicted"/>
<name>A0AAD7DF49_MYCRO</name>
<protein>
    <submittedName>
        <fullName evidence="1">Uncharacterized protein</fullName>
    </submittedName>
</protein>
<dbReference type="Proteomes" id="UP001221757">
    <property type="component" value="Unassembled WGS sequence"/>
</dbReference>
<accession>A0AAD7DF49</accession>
<evidence type="ECO:0000313" key="1">
    <source>
        <dbReference type="EMBL" id="KAJ7690220.1"/>
    </source>
</evidence>
<reference evidence="1" key="1">
    <citation type="submission" date="2023-03" db="EMBL/GenBank/DDBJ databases">
        <title>Massive genome expansion in bonnet fungi (Mycena s.s.) driven by repeated elements and novel gene families across ecological guilds.</title>
        <authorList>
            <consortium name="Lawrence Berkeley National Laboratory"/>
            <person name="Harder C.B."/>
            <person name="Miyauchi S."/>
            <person name="Viragh M."/>
            <person name="Kuo A."/>
            <person name="Thoen E."/>
            <person name="Andreopoulos B."/>
            <person name="Lu D."/>
            <person name="Skrede I."/>
            <person name="Drula E."/>
            <person name="Henrissat B."/>
            <person name="Morin E."/>
            <person name="Kohler A."/>
            <person name="Barry K."/>
            <person name="LaButti K."/>
            <person name="Morin E."/>
            <person name="Salamov A."/>
            <person name="Lipzen A."/>
            <person name="Mereny Z."/>
            <person name="Hegedus B."/>
            <person name="Baldrian P."/>
            <person name="Stursova M."/>
            <person name="Weitz H."/>
            <person name="Taylor A."/>
            <person name="Grigoriev I.V."/>
            <person name="Nagy L.G."/>
            <person name="Martin F."/>
            <person name="Kauserud H."/>
        </authorList>
    </citation>
    <scope>NUCLEOTIDE SEQUENCE</scope>
    <source>
        <strain evidence="1">CBHHK067</strain>
    </source>
</reference>
<sequence length="230" mass="26245">MAQNVAILLKFPSVQTLRIRGLAPVDSSGLDIPTSGFLPLLQEYTGPGVTLPMFLPLSTLTRLTTYDIDPRPFIAVACQLSAPSRIISLDLSFNEFDNIALDKLSAVFIWLTELRIHITMEQDINGVARSFFQKLADAPTLPQQLERLVLTWKFEYEAEVPTCGPQLDLGYYRDVLLARCPKLIFVWLDADDFLLQWHRLRNDTIDERIANDVDEVHNIRPELDILWDSF</sequence>
<organism evidence="1 2">
    <name type="scientific">Mycena rosella</name>
    <name type="common">Pink bonnet</name>
    <name type="synonym">Agaricus rosellus</name>
    <dbReference type="NCBI Taxonomy" id="1033263"/>
    <lineage>
        <taxon>Eukaryota</taxon>
        <taxon>Fungi</taxon>
        <taxon>Dikarya</taxon>
        <taxon>Basidiomycota</taxon>
        <taxon>Agaricomycotina</taxon>
        <taxon>Agaricomycetes</taxon>
        <taxon>Agaricomycetidae</taxon>
        <taxon>Agaricales</taxon>
        <taxon>Marasmiineae</taxon>
        <taxon>Mycenaceae</taxon>
        <taxon>Mycena</taxon>
    </lineage>
</organism>
<comment type="caution">
    <text evidence="1">The sequence shown here is derived from an EMBL/GenBank/DDBJ whole genome shotgun (WGS) entry which is preliminary data.</text>
</comment>